<dbReference type="PROSITE" id="PS51186">
    <property type="entry name" value="GNAT"/>
    <property type="match status" value="1"/>
</dbReference>
<dbReference type="InterPro" id="IPR016181">
    <property type="entry name" value="Acyl_CoA_acyltransferase"/>
</dbReference>
<dbReference type="PANTHER" id="PTHR43305:SF1">
    <property type="entry name" value="FAMILY N-ACETYLTRANSFERASE, PUTATIVE (AFU_ORTHOLOGUE AFUA_2G01380)-RELATED"/>
    <property type="match status" value="1"/>
</dbReference>
<proteinExistence type="predicted"/>
<dbReference type="PANTHER" id="PTHR43305">
    <property type="entry name" value="FAMILY N-ACETYLTRANSFERASE, PUTATIVE (AFU_ORTHOLOGUE AFUA_2G01380)-RELATED"/>
    <property type="match status" value="1"/>
</dbReference>
<keyword evidence="3" id="KW-1185">Reference proteome</keyword>
<protein>
    <submittedName>
        <fullName evidence="2">GNAT family N-acetyltransferase</fullName>
    </submittedName>
</protein>
<organism evidence="2 3">
    <name type="scientific">Lacrimispora xylanolytica</name>
    <dbReference type="NCBI Taxonomy" id="29375"/>
    <lineage>
        <taxon>Bacteria</taxon>
        <taxon>Bacillati</taxon>
        <taxon>Bacillota</taxon>
        <taxon>Clostridia</taxon>
        <taxon>Lachnospirales</taxon>
        <taxon>Lachnospiraceae</taxon>
        <taxon>Lacrimispora</taxon>
    </lineage>
</organism>
<dbReference type="Proteomes" id="UP001163115">
    <property type="component" value="Chromosome"/>
</dbReference>
<evidence type="ECO:0000313" key="3">
    <source>
        <dbReference type="Proteomes" id="UP001163115"/>
    </source>
</evidence>
<dbReference type="InterPro" id="IPR000182">
    <property type="entry name" value="GNAT_dom"/>
</dbReference>
<dbReference type="SUPFAM" id="SSF55729">
    <property type="entry name" value="Acyl-CoA N-acyltransferases (Nat)"/>
    <property type="match status" value="1"/>
</dbReference>
<evidence type="ECO:0000313" key="2">
    <source>
        <dbReference type="EMBL" id="WAJ22895.1"/>
    </source>
</evidence>
<dbReference type="RefSeq" id="WP_268114541.1">
    <property type="nucleotide sequence ID" value="NZ_CP113524.1"/>
</dbReference>
<sequence length="150" mass="17373">MRFEYTNSVSQDFILLCQELDESLNEQVGGEKNRSQYAQYNYLDDIKDVIVAYDNDLPVACASFKRYDEECAEVKRVYVRDEYRGKGISKKLMELIEVYAKEKGFQALILETGRPMTTAIHLYQGIGFETIPNYGQYKDMADSICMKKVL</sequence>
<dbReference type="InterPro" id="IPR052777">
    <property type="entry name" value="Acetyltransferase_Enz"/>
</dbReference>
<reference evidence="2" key="1">
    <citation type="submission" date="2022-11" db="EMBL/GenBank/DDBJ databases">
        <title>Lacrimispora xylanolytica sy1, complete genome.</title>
        <authorList>
            <person name="Choi S."/>
        </authorList>
    </citation>
    <scope>NUCLEOTIDE SEQUENCE</scope>
    <source>
        <strain evidence="2">Sy1</strain>
    </source>
</reference>
<evidence type="ECO:0000259" key="1">
    <source>
        <dbReference type="PROSITE" id="PS51186"/>
    </source>
</evidence>
<accession>A0ABY7A898</accession>
<dbReference type="EMBL" id="CP113524">
    <property type="protein sequence ID" value="WAJ22895.1"/>
    <property type="molecule type" value="Genomic_DNA"/>
</dbReference>
<feature type="domain" description="N-acetyltransferase" evidence="1">
    <location>
        <begin position="1"/>
        <end position="150"/>
    </location>
</feature>
<dbReference type="Pfam" id="PF00583">
    <property type="entry name" value="Acetyltransf_1"/>
    <property type="match status" value="1"/>
</dbReference>
<name>A0ABY7A898_9FIRM</name>
<gene>
    <name evidence="2" type="ORF">OW255_15160</name>
</gene>
<dbReference type="Gene3D" id="3.40.630.30">
    <property type="match status" value="1"/>
</dbReference>
<dbReference type="CDD" id="cd04301">
    <property type="entry name" value="NAT_SF"/>
    <property type="match status" value="1"/>
</dbReference>